<dbReference type="Gene3D" id="2.60.40.1180">
    <property type="entry name" value="Golgi alpha-mannosidase II"/>
    <property type="match status" value="1"/>
</dbReference>
<protein>
    <submittedName>
        <fullName evidence="1">CAZy families GH13 protein</fullName>
    </submittedName>
</protein>
<sequence length="120" mass="13058">RSDPAPDAPNVDDQMSDPDSMLHWVHDLLALRSEHEALRAGADLSVLQAPDDTSLFVYLRGSRDGSDRLVVAVNPGLDAQSFELPDDAQKNAEVVAHIGDVRVDSRDVRISGQSFAVIRV</sequence>
<dbReference type="AlphaFoldDB" id="A0A060BR20"/>
<reference evidence="1" key="1">
    <citation type="journal article" date="2013" name="Environ. Microbiol.">
        <title>Seasonally variable intestinal metagenomes of the red palm weevil (Rhynchophorus ferrugineus).</title>
        <authorList>
            <person name="Jia S."/>
            <person name="Zhang X."/>
            <person name="Zhang G."/>
            <person name="Yin A."/>
            <person name="Zhang S."/>
            <person name="Li F."/>
            <person name="Wang L."/>
            <person name="Zhao D."/>
            <person name="Yun Q."/>
            <person name="Tala"/>
            <person name="Wang J."/>
            <person name="Sun G."/>
            <person name="Baabdullah M."/>
            <person name="Yu X."/>
            <person name="Hu S."/>
            <person name="Al-Mssallem I.S."/>
            <person name="Yu J."/>
        </authorList>
    </citation>
    <scope>NUCLEOTIDE SEQUENCE</scope>
</reference>
<dbReference type="InterPro" id="IPR013780">
    <property type="entry name" value="Glyco_hydro_b"/>
</dbReference>
<organism evidence="1">
    <name type="scientific">uncultured Butyrivibrio sp</name>
    <dbReference type="NCBI Taxonomy" id="370801"/>
    <lineage>
        <taxon>Bacteria</taxon>
        <taxon>Bacillati</taxon>
        <taxon>Bacillota</taxon>
        <taxon>Clostridia</taxon>
        <taxon>Lachnospirales</taxon>
        <taxon>Lachnospiraceae</taxon>
        <taxon>Butyrivibrio</taxon>
        <taxon>environmental samples</taxon>
    </lineage>
</organism>
<dbReference type="Gene3D" id="3.20.20.80">
    <property type="entry name" value="Glycosidases"/>
    <property type="match status" value="1"/>
</dbReference>
<evidence type="ECO:0000313" key="1">
    <source>
        <dbReference type="EMBL" id="AIA86823.1"/>
    </source>
</evidence>
<dbReference type="EMBL" id="KF119556">
    <property type="protein sequence ID" value="AIA86823.1"/>
    <property type="molecule type" value="Genomic_DNA"/>
</dbReference>
<feature type="non-terminal residue" evidence="1">
    <location>
        <position position="1"/>
    </location>
</feature>
<dbReference type="GO" id="GO:0016798">
    <property type="term" value="F:hydrolase activity, acting on glycosyl bonds"/>
    <property type="evidence" value="ECO:0007669"/>
    <property type="project" value="UniProtKB-KW"/>
</dbReference>
<proteinExistence type="predicted"/>
<name>A0A060BR20_9FIRM</name>
<accession>A0A060BR20</accession>